<name>A0ACC2W2B8_9TREE</name>
<gene>
    <name evidence="1" type="ORF">QFC20_004452</name>
</gene>
<sequence length="222" mass="24639">MRFNAAIFTALTVISIGVQAAPAPQETTPALESVITTSISIPISTDSPTTVPLTPVPSPSVSSTSVDVQKPTGKIEPPPAPKPVVKEPEYELVCKDVAFFHNWDIYWADLPSGPTNGTCIYDCAKDLVKDKEADATVAFDGFCYPKSLEHVQAYDFFKNKGRDLAIEGCCEDLKEDNKHKKCYPEKLLDCCYDRKICVKVLKKPKCDSCHKKDDKKEEEKKY</sequence>
<organism evidence="1 2">
    <name type="scientific">Naganishia adeliensis</name>
    <dbReference type="NCBI Taxonomy" id="92952"/>
    <lineage>
        <taxon>Eukaryota</taxon>
        <taxon>Fungi</taxon>
        <taxon>Dikarya</taxon>
        <taxon>Basidiomycota</taxon>
        <taxon>Agaricomycotina</taxon>
        <taxon>Tremellomycetes</taxon>
        <taxon>Filobasidiales</taxon>
        <taxon>Filobasidiaceae</taxon>
        <taxon>Naganishia</taxon>
    </lineage>
</organism>
<evidence type="ECO:0000313" key="1">
    <source>
        <dbReference type="EMBL" id="KAJ9105011.1"/>
    </source>
</evidence>
<keyword evidence="2" id="KW-1185">Reference proteome</keyword>
<evidence type="ECO:0000313" key="2">
    <source>
        <dbReference type="Proteomes" id="UP001230649"/>
    </source>
</evidence>
<accession>A0ACC2W2B8</accession>
<dbReference type="EMBL" id="JASBWS010000051">
    <property type="protein sequence ID" value="KAJ9105011.1"/>
    <property type="molecule type" value="Genomic_DNA"/>
</dbReference>
<protein>
    <submittedName>
        <fullName evidence="1">Uncharacterized protein</fullName>
    </submittedName>
</protein>
<comment type="caution">
    <text evidence="1">The sequence shown here is derived from an EMBL/GenBank/DDBJ whole genome shotgun (WGS) entry which is preliminary data.</text>
</comment>
<dbReference type="Proteomes" id="UP001230649">
    <property type="component" value="Unassembled WGS sequence"/>
</dbReference>
<reference evidence="1" key="1">
    <citation type="submission" date="2023-04" db="EMBL/GenBank/DDBJ databases">
        <title>Draft Genome sequencing of Naganishia species isolated from polar environments using Oxford Nanopore Technology.</title>
        <authorList>
            <person name="Leo P."/>
            <person name="Venkateswaran K."/>
        </authorList>
    </citation>
    <scope>NUCLEOTIDE SEQUENCE</scope>
    <source>
        <strain evidence="1">MNA-CCFEE 5262</strain>
    </source>
</reference>
<proteinExistence type="predicted"/>